<dbReference type="PANTHER" id="PTHR33538:SF2">
    <property type="entry name" value="PROTEIN GAMETE EXPRESSED 1"/>
    <property type="match status" value="1"/>
</dbReference>
<gene>
    <name evidence="3" type="ORF">KPH14_001885</name>
</gene>
<sequence length="385" mass="44831">MIIVLIIVNVCGSLALEGSEVLKNLGEKQYTVLTAKSSVSKHGPCWYNALISMKNNCEHLNDHEHSLLALKFANCFLQDSGHVSYDCHLATSEDTRRECINEMSDRAFNVYNEFYTHTTHICFYLNYEAWKAETDNTINLLYKVSSQMKEQLFEASELQNEMLRSQKEGLKIQNEILDHGKELGNVLKSSSKTVNDMVIEFKESAKDQKELLYDIFSYIRTFQNWIIGEVSWFQSIMYYMISCILFALFTSSRRTAEARIALFAILSINITLERMLVQYYEKTMHHSTDNKIEIVYVTWSLRKISLTLCAVTLLYTYYCYKDRHLESFNALRRIEHRLNKLQTLTSIGDNHDYDKPIRYSERLAIKRLHAVSMKQPCSNSLPLSK</sequence>
<evidence type="ECO:0008006" key="5">
    <source>
        <dbReference type="Google" id="ProtNLM"/>
    </source>
</evidence>
<keyword evidence="2" id="KW-0732">Signal</keyword>
<proteinExistence type="predicted"/>
<reference evidence="3" key="2">
    <citation type="journal article" date="2023" name="Commun. Biol.">
        <title>Intrasexual cuticular hydrocarbon dimorphism in a wasp sheds light on hydrocarbon biosynthesis genes in Hymenoptera.</title>
        <authorList>
            <person name="Moris V.C."/>
            <person name="Podsiadlowski L."/>
            <person name="Martin S."/>
            <person name="Oeyen J.P."/>
            <person name="Donath A."/>
            <person name="Petersen M."/>
            <person name="Wilbrandt J."/>
            <person name="Misof B."/>
            <person name="Liedtke D."/>
            <person name="Thamm M."/>
            <person name="Scheiner R."/>
            <person name="Schmitt T."/>
            <person name="Niehuis O."/>
        </authorList>
    </citation>
    <scope>NUCLEOTIDE SEQUENCE</scope>
    <source>
        <strain evidence="3">GBR_01_08_01A</strain>
    </source>
</reference>
<keyword evidence="4" id="KW-1185">Reference proteome</keyword>
<dbReference type="PANTHER" id="PTHR33538">
    <property type="entry name" value="PROTEIN GAMETE EXPRESSED 1"/>
    <property type="match status" value="1"/>
</dbReference>
<name>A0AAD9RZZ8_9HYME</name>
<feature type="signal peptide" evidence="2">
    <location>
        <begin position="1"/>
        <end position="15"/>
    </location>
</feature>
<evidence type="ECO:0000256" key="1">
    <source>
        <dbReference type="SAM" id="Phobius"/>
    </source>
</evidence>
<comment type="caution">
    <text evidence="3">The sequence shown here is derived from an EMBL/GenBank/DDBJ whole genome shotgun (WGS) entry which is preliminary data.</text>
</comment>
<protein>
    <recommendedName>
        <fullName evidence="5">Protein GAMETE EXPRESSED 1</fullName>
    </recommendedName>
</protein>
<organism evidence="3 4">
    <name type="scientific">Odynerus spinipes</name>
    <dbReference type="NCBI Taxonomy" id="1348599"/>
    <lineage>
        <taxon>Eukaryota</taxon>
        <taxon>Metazoa</taxon>
        <taxon>Ecdysozoa</taxon>
        <taxon>Arthropoda</taxon>
        <taxon>Hexapoda</taxon>
        <taxon>Insecta</taxon>
        <taxon>Pterygota</taxon>
        <taxon>Neoptera</taxon>
        <taxon>Endopterygota</taxon>
        <taxon>Hymenoptera</taxon>
        <taxon>Apocrita</taxon>
        <taxon>Aculeata</taxon>
        <taxon>Vespoidea</taxon>
        <taxon>Vespidae</taxon>
        <taxon>Eumeninae</taxon>
        <taxon>Odynerus</taxon>
    </lineage>
</organism>
<dbReference type="AlphaFoldDB" id="A0AAD9RZZ8"/>
<reference evidence="3" key="1">
    <citation type="submission" date="2021-08" db="EMBL/GenBank/DDBJ databases">
        <authorList>
            <person name="Misof B."/>
            <person name="Oliver O."/>
            <person name="Podsiadlowski L."/>
            <person name="Donath A."/>
            <person name="Peters R."/>
            <person name="Mayer C."/>
            <person name="Rust J."/>
            <person name="Gunkel S."/>
            <person name="Lesny P."/>
            <person name="Martin S."/>
            <person name="Oeyen J.P."/>
            <person name="Petersen M."/>
            <person name="Panagiotis P."/>
            <person name="Wilbrandt J."/>
            <person name="Tanja T."/>
        </authorList>
    </citation>
    <scope>NUCLEOTIDE SEQUENCE</scope>
    <source>
        <strain evidence="3">GBR_01_08_01A</strain>
        <tissue evidence="3">Thorax + abdomen</tissue>
    </source>
</reference>
<evidence type="ECO:0000256" key="2">
    <source>
        <dbReference type="SAM" id="SignalP"/>
    </source>
</evidence>
<feature type="chain" id="PRO_5042291498" description="Protein GAMETE EXPRESSED 1" evidence="2">
    <location>
        <begin position="16"/>
        <end position="385"/>
    </location>
</feature>
<evidence type="ECO:0000313" key="3">
    <source>
        <dbReference type="EMBL" id="KAK2589046.1"/>
    </source>
</evidence>
<keyword evidence="1" id="KW-0472">Membrane</keyword>
<keyword evidence="1" id="KW-1133">Transmembrane helix</keyword>
<dbReference type="InterPro" id="IPR040346">
    <property type="entry name" value="GEX1/Brambleberry"/>
</dbReference>
<evidence type="ECO:0000313" key="4">
    <source>
        <dbReference type="Proteomes" id="UP001258017"/>
    </source>
</evidence>
<feature type="transmembrane region" description="Helical" evidence="1">
    <location>
        <begin position="230"/>
        <end position="249"/>
    </location>
</feature>
<feature type="transmembrane region" description="Helical" evidence="1">
    <location>
        <begin position="261"/>
        <end position="280"/>
    </location>
</feature>
<keyword evidence="1" id="KW-0812">Transmembrane</keyword>
<accession>A0AAD9RZZ8</accession>
<dbReference type="EMBL" id="JAIFRP010000002">
    <property type="protein sequence ID" value="KAK2589046.1"/>
    <property type="molecule type" value="Genomic_DNA"/>
</dbReference>
<dbReference type="Proteomes" id="UP001258017">
    <property type="component" value="Unassembled WGS sequence"/>
</dbReference>
<feature type="transmembrane region" description="Helical" evidence="1">
    <location>
        <begin position="300"/>
        <end position="320"/>
    </location>
</feature>